<feature type="transmembrane region" description="Helical" evidence="1">
    <location>
        <begin position="99"/>
        <end position="118"/>
    </location>
</feature>
<feature type="transmembrane region" description="Helical" evidence="1">
    <location>
        <begin position="39"/>
        <end position="55"/>
    </location>
</feature>
<organism evidence="2 3">
    <name type="scientific">Caulobacter zeae</name>
    <dbReference type="NCBI Taxonomy" id="2055137"/>
    <lineage>
        <taxon>Bacteria</taxon>
        <taxon>Pseudomonadati</taxon>
        <taxon>Pseudomonadota</taxon>
        <taxon>Alphaproteobacteria</taxon>
        <taxon>Caulobacterales</taxon>
        <taxon>Caulobacteraceae</taxon>
        <taxon>Caulobacter</taxon>
    </lineage>
</organism>
<dbReference type="EMBL" id="PJRS01000022">
    <property type="protein sequence ID" value="PLR25152.1"/>
    <property type="molecule type" value="Genomic_DNA"/>
</dbReference>
<keyword evidence="3" id="KW-1185">Reference proteome</keyword>
<accession>A0A2N5DGG5</accession>
<evidence type="ECO:0000313" key="3">
    <source>
        <dbReference type="Proteomes" id="UP000234479"/>
    </source>
</evidence>
<evidence type="ECO:0000256" key="1">
    <source>
        <dbReference type="SAM" id="Phobius"/>
    </source>
</evidence>
<comment type="caution">
    <text evidence="2">The sequence shown here is derived from an EMBL/GenBank/DDBJ whole genome shotgun (WGS) entry which is preliminary data.</text>
</comment>
<name>A0A2N5DGG5_9CAUL</name>
<feature type="transmembrane region" description="Helical" evidence="1">
    <location>
        <begin position="67"/>
        <end position="87"/>
    </location>
</feature>
<feature type="transmembrane region" description="Helical" evidence="1">
    <location>
        <begin position="17"/>
        <end position="33"/>
    </location>
</feature>
<gene>
    <name evidence="2" type="ORF">SGCZBJ_13040</name>
</gene>
<evidence type="ECO:0008006" key="4">
    <source>
        <dbReference type="Google" id="ProtNLM"/>
    </source>
</evidence>
<keyword evidence="1" id="KW-0812">Transmembrane</keyword>
<dbReference type="AlphaFoldDB" id="A0A2N5DGG5"/>
<keyword evidence="1" id="KW-1133">Transmembrane helix</keyword>
<reference evidence="2 3" key="1">
    <citation type="submission" date="2017-12" db="EMBL/GenBank/DDBJ databases">
        <title>The genome sequence of Caulobacter sp. 410.</title>
        <authorList>
            <person name="Gao J."/>
            <person name="Mao X."/>
            <person name="Sun J."/>
        </authorList>
    </citation>
    <scope>NUCLEOTIDE SEQUENCE [LARGE SCALE GENOMIC DNA]</scope>
    <source>
        <strain evidence="2 3">410</strain>
    </source>
</reference>
<dbReference type="RefSeq" id="WP_101718425.1">
    <property type="nucleotide sequence ID" value="NZ_PJRS01000022.1"/>
</dbReference>
<dbReference type="Proteomes" id="UP000234479">
    <property type="component" value="Unassembled WGS sequence"/>
</dbReference>
<sequence length="135" mass="14891">MNAIRGYLLGCGKRREFWAGLALSFGLTLSAAFAPDPLYLNALPLILVALWLLLASRRLRAMRWSPWLSLAPIITVLAFFFALLLLARTIPDPQKLYDTSLAPIGLGWLAFNLLLGAWPSKSRQPPPATQAEVFG</sequence>
<protein>
    <recommendedName>
        <fullName evidence="4">DUF805 domain-containing protein</fullName>
    </recommendedName>
</protein>
<keyword evidence="1" id="KW-0472">Membrane</keyword>
<proteinExistence type="predicted"/>
<evidence type="ECO:0000313" key="2">
    <source>
        <dbReference type="EMBL" id="PLR25152.1"/>
    </source>
</evidence>